<comment type="caution">
    <text evidence="2">The sequence shown here is derived from an EMBL/GenBank/DDBJ whole genome shotgun (WGS) entry which is preliminary data.</text>
</comment>
<keyword evidence="3" id="KW-1185">Reference proteome</keyword>
<dbReference type="PANTHER" id="PTHR43471:SF12">
    <property type="entry name" value="HYPOTHETICAL MEMBRANE PROTEIN, CONSERVED"/>
    <property type="match status" value="1"/>
</dbReference>
<gene>
    <name evidence="2" type="ORF">NE695_18160</name>
</gene>
<feature type="transmembrane region" description="Helical" evidence="1">
    <location>
        <begin position="12"/>
        <end position="33"/>
    </location>
</feature>
<keyword evidence="1" id="KW-1133">Transmembrane helix</keyword>
<dbReference type="InterPro" id="IPR025699">
    <property type="entry name" value="ABC2_memb-like"/>
</dbReference>
<keyword evidence="1" id="KW-0812">Transmembrane</keyword>
<feature type="transmembrane region" description="Helical" evidence="1">
    <location>
        <begin position="162"/>
        <end position="182"/>
    </location>
</feature>
<evidence type="ECO:0000313" key="3">
    <source>
        <dbReference type="Proteomes" id="UP001524473"/>
    </source>
</evidence>
<feature type="transmembrane region" description="Helical" evidence="1">
    <location>
        <begin position="117"/>
        <end position="142"/>
    </location>
</feature>
<feature type="transmembrane region" description="Helical" evidence="1">
    <location>
        <begin position="234"/>
        <end position="255"/>
    </location>
</feature>
<organism evidence="2 3">
    <name type="scientific">Neglectibacter timonensis</name>
    <dbReference type="NCBI Taxonomy" id="1776382"/>
    <lineage>
        <taxon>Bacteria</taxon>
        <taxon>Bacillati</taxon>
        <taxon>Bacillota</taxon>
        <taxon>Clostridia</taxon>
        <taxon>Eubacteriales</taxon>
        <taxon>Oscillospiraceae</taxon>
        <taxon>Neglectibacter</taxon>
    </lineage>
</organism>
<keyword evidence="1" id="KW-0472">Membrane</keyword>
<sequence>MIYRFEIKRQLMNALIWAFVILAVFSLLVYGFYPVFLDCRPILEEYIASFPPGIAKAFGFDLDDLFGFESYSGMVYLYVSVLGAIMISSAAISVFAREKKEKCRDFLMTKPVRRGVAFGKKLLCCLTLIGIVSVPYMALYLYRACDSREAHAVTATMWLNAMSLPLTQLLLMSIGIFTAVFLRKVRSAAGLGMGIGMFAFLLSAVFSLTEKEGLKYVSPLYYFSPNAVAKSGGYDPACVALAAVLFLTLLIASFVKYTREDLAA</sequence>
<dbReference type="PANTHER" id="PTHR43471">
    <property type="entry name" value="ABC TRANSPORTER PERMEASE"/>
    <property type="match status" value="1"/>
</dbReference>
<feature type="transmembrane region" description="Helical" evidence="1">
    <location>
        <begin position="75"/>
        <end position="96"/>
    </location>
</feature>
<feature type="transmembrane region" description="Helical" evidence="1">
    <location>
        <begin position="189"/>
        <end position="209"/>
    </location>
</feature>
<protein>
    <submittedName>
        <fullName evidence="2">ABC transporter permease subunit</fullName>
    </submittedName>
</protein>
<name>A0ABT1S4I2_9FIRM</name>
<dbReference type="RefSeq" id="WP_256192471.1">
    <property type="nucleotide sequence ID" value="NZ_JANFZG010000084.1"/>
</dbReference>
<evidence type="ECO:0000313" key="2">
    <source>
        <dbReference type="EMBL" id="MCQ4841826.1"/>
    </source>
</evidence>
<dbReference type="Pfam" id="PF13346">
    <property type="entry name" value="ABC2_membrane_5"/>
    <property type="match status" value="1"/>
</dbReference>
<proteinExistence type="predicted"/>
<evidence type="ECO:0000256" key="1">
    <source>
        <dbReference type="SAM" id="Phobius"/>
    </source>
</evidence>
<accession>A0ABT1S4I2</accession>
<reference evidence="2 3" key="1">
    <citation type="submission" date="2022-06" db="EMBL/GenBank/DDBJ databases">
        <title>Isolation of gut microbiota from human fecal samples.</title>
        <authorList>
            <person name="Pamer E.G."/>
            <person name="Barat B."/>
            <person name="Waligurski E."/>
            <person name="Medina S."/>
            <person name="Paddock L."/>
            <person name="Mostad J."/>
        </authorList>
    </citation>
    <scope>NUCLEOTIDE SEQUENCE [LARGE SCALE GENOMIC DNA]</scope>
    <source>
        <strain evidence="2 3">DFI.9.73</strain>
    </source>
</reference>
<dbReference type="EMBL" id="JANFZH010000087">
    <property type="protein sequence ID" value="MCQ4841826.1"/>
    <property type="molecule type" value="Genomic_DNA"/>
</dbReference>
<dbReference type="Proteomes" id="UP001524473">
    <property type="component" value="Unassembled WGS sequence"/>
</dbReference>